<sequence>MGRRGGKKIVDNEAYLIQEVTRKDEAAGNIDFPVQIKLVFSLLHMPCRWIVGTVSDNDAPPVFSPVADNEYWDGDQISMEDY</sequence>
<reference evidence="1 2" key="1">
    <citation type="journal article" date="2018" name="Science">
        <title>The opium poppy genome and morphinan production.</title>
        <authorList>
            <person name="Guo L."/>
            <person name="Winzer T."/>
            <person name="Yang X."/>
            <person name="Li Y."/>
            <person name="Ning Z."/>
            <person name="He Z."/>
            <person name="Teodor R."/>
            <person name="Lu Y."/>
            <person name="Bowser T.A."/>
            <person name="Graham I.A."/>
            <person name="Ye K."/>
        </authorList>
    </citation>
    <scope>NUCLEOTIDE SEQUENCE [LARGE SCALE GENOMIC DNA]</scope>
    <source>
        <strain evidence="2">cv. HN1</strain>
        <tissue evidence="1">Leaves</tissue>
    </source>
</reference>
<gene>
    <name evidence="1" type="ORF">C5167_021261</name>
</gene>
<keyword evidence="2" id="KW-1185">Reference proteome</keyword>
<evidence type="ECO:0000313" key="1">
    <source>
        <dbReference type="EMBL" id="RZC52835.1"/>
    </source>
</evidence>
<accession>A0A4Y7IZK1</accession>
<dbReference type="EMBL" id="CM010716">
    <property type="protein sequence ID" value="RZC52835.1"/>
    <property type="molecule type" value="Genomic_DNA"/>
</dbReference>
<protein>
    <submittedName>
        <fullName evidence="1">Uncharacterized protein</fullName>
    </submittedName>
</protein>
<proteinExistence type="predicted"/>
<dbReference type="Gramene" id="RZC52835">
    <property type="protein sequence ID" value="RZC52835"/>
    <property type="gene ID" value="C5167_021261"/>
</dbReference>
<organism evidence="1 2">
    <name type="scientific">Papaver somniferum</name>
    <name type="common">Opium poppy</name>
    <dbReference type="NCBI Taxonomy" id="3469"/>
    <lineage>
        <taxon>Eukaryota</taxon>
        <taxon>Viridiplantae</taxon>
        <taxon>Streptophyta</taxon>
        <taxon>Embryophyta</taxon>
        <taxon>Tracheophyta</taxon>
        <taxon>Spermatophyta</taxon>
        <taxon>Magnoliopsida</taxon>
        <taxon>Ranunculales</taxon>
        <taxon>Papaveraceae</taxon>
        <taxon>Papaveroideae</taxon>
        <taxon>Papaver</taxon>
    </lineage>
</organism>
<evidence type="ECO:0000313" key="2">
    <source>
        <dbReference type="Proteomes" id="UP000316621"/>
    </source>
</evidence>
<dbReference type="Proteomes" id="UP000316621">
    <property type="component" value="Chromosome 2"/>
</dbReference>
<name>A0A4Y7IZK1_PAPSO</name>
<dbReference type="AlphaFoldDB" id="A0A4Y7IZK1"/>